<keyword evidence="3" id="KW-1185">Reference proteome</keyword>
<reference evidence="2 3" key="1">
    <citation type="submission" date="2016-11" db="EMBL/GenBank/DDBJ databases">
        <title>The macronuclear genome of Stentor coeruleus: a giant cell with tiny introns.</title>
        <authorList>
            <person name="Slabodnick M."/>
            <person name="Ruby J.G."/>
            <person name="Reiff S.B."/>
            <person name="Swart E.C."/>
            <person name="Gosai S."/>
            <person name="Prabakaran S."/>
            <person name="Witkowska E."/>
            <person name="Larue G.E."/>
            <person name="Fisher S."/>
            <person name="Freeman R.M."/>
            <person name="Gunawardena J."/>
            <person name="Chu W."/>
            <person name="Stover N.A."/>
            <person name="Gregory B.D."/>
            <person name="Nowacki M."/>
            <person name="Derisi J."/>
            <person name="Roy S.W."/>
            <person name="Marshall W.F."/>
            <person name="Sood P."/>
        </authorList>
    </citation>
    <scope>NUCLEOTIDE SEQUENCE [LARGE SCALE GENOMIC DNA]</scope>
    <source>
        <strain evidence="2">WM001</strain>
    </source>
</reference>
<proteinExistence type="predicted"/>
<organism evidence="2 3">
    <name type="scientific">Stentor coeruleus</name>
    <dbReference type="NCBI Taxonomy" id="5963"/>
    <lineage>
        <taxon>Eukaryota</taxon>
        <taxon>Sar</taxon>
        <taxon>Alveolata</taxon>
        <taxon>Ciliophora</taxon>
        <taxon>Postciliodesmatophora</taxon>
        <taxon>Heterotrichea</taxon>
        <taxon>Heterotrichida</taxon>
        <taxon>Stentoridae</taxon>
        <taxon>Stentor</taxon>
    </lineage>
</organism>
<evidence type="ECO:0000313" key="2">
    <source>
        <dbReference type="EMBL" id="OMJ80002.1"/>
    </source>
</evidence>
<feature type="region of interest" description="Disordered" evidence="1">
    <location>
        <begin position="49"/>
        <end position="86"/>
    </location>
</feature>
<evidence type="ECO:0000256" key="1">
    <source>
        <dbReference type="SAM" id="MobiDB-lite"/>
    </source>
</evidence>
<feature type="compositionally biased region" description="Basic and acidic residues" evidence="1">
    <location>
        <begin position="70"/>
        <end position="86"/>
    </location>
</feature>
<sequence>MERLDEDFKFFKSIVDSFPGENEASQPLPPQTLSRSELQGRLEAKMEQVRHKISEKDPEIQALKKKRKMNKLEKKNKSKDQEKKPQ</sequence>
<protein>
    <submittedName>
        <fullName evidence="2">Uncharacterized protein</fullName>
    </submittedName>
</protein>
<dbReference type="AlphaFoldDB" id="A0A1R2BT62"/>
<evidence type="ECO:0000313" key="3">
    <source>
        <dbReference type="Proteomes" id="UP000187209"/>
    </source>
</evidence>
<dbReference type="Proteomes" id="UP000187209">
    <property type="component" value="Unassembled WGS sequence"/>
</dbReference>
<gene>
    <name evidence="2" type="ORF">SteCoe_19822</name>
</gene>
<feature type="compositionally biased region" description="Basic and acidic residues" evidence="1">
    <location>
        <begin position="49"/>
        <end position="59"/>
    </location>
</feature>
<comment type="caution">
    <text evidence="2">The sequence shown here is derived from an EMBL/GenBank/DDBJ whole genome shotgun (WGS) entry which is preliminary data.</text>
</comment>
<accession>A0A1R2BT62</accession>
<name>A0A1R2BT62_9CILI</name>
<dbReference type="EMBL" id="MPUH01000443">
    <property type="protein sequence ID" value="OMJ80002.1"/>
    <property type="molecule type" value="Genomic_DNA"/>
</dbReference>